<dbReference type="PANTHER" id="PTHR36927:SF4">
    <property type="entry name" value="BLR5718 PROTEIN"/>
    <property type="match status" value="1"/>
</dbReference>
<dbReference type="Proteomes" id="UP000183376">
    <property type="component" value="Chromosome I"/>
</dbReference>
<keyword evidence="2" id="KW-0472">Membrane</keyword>
<evidence type="ECO:0000256" key="1">
    <source>
        <dbReference type="SAM" id="MobiDB-lite"/>
    </source>
</evidence>
<keyword evidence="2" id="KW-0812">Transmembrane</keyword>
<dbReference type="AlphaFoldDB" id="A0A1G9VIT1"/>
<gene>
    <name evidence="3" type="ORF">SAMN04489726_3057</name>
</gene>
<feature type="region of interest" description="Disordered" evidence="1">
    <location>
        <begin position="88"/>
        <end position="108"/>
    </location>
</feature>
<keyword evidence="2" id="KW-1133">Transmembrane helix</keyword>
<dbReference type="PANTHER" id="PTHR36927">
    <property type="entry name" value="BLR4337 PROTEIN"/>
    <property type="match status" value="1"/>
</dbReference>
<organism evidence="3 4">
    <name type="scientific">Allokutzneria albata</name>
    <name type="common">Kibdelosporangium albatum</name>
    <dbReference type="NCBI Taxonomy" id="211114"/>
    <lineage>
        <taxon>Bacteria</taxon>
        <taxon>Bacillati</taxon>
        <taxon>Actinomycetota</taxon>
        <taxon>Actinomycetes</taxon>
        <taxon>Pseudonocardiales</taxon>
        <taxon>Pseudonocardiaceae</taxon>
        <taxon>Allokutzneria</taxon>
    </lineage>
</organism>
<dbReference type="EMBL" id="LT629701">
    <property type="protein sequence ID" value="SDM71941.1"/>
    <property type="molecule type" value="Genomic_DNA"/>
</dbReference>
<dbReference type="InterPro" id="IPR050623">
    <property type="entry name" value="Glucan_succinyl_AcylTrfase"/>
</dbReference>
<dbReference type="OrthoDB" id="7375713at2"/>
<keyword evidence="4" id="KW-1185">Reference proteome</keyword>
<feature type="compositionally biased region" description="Basic and acidic residues" evidence="1">
    <location>
        <begin position="93"/>
        <end position="108"/>
    </location>
</feature>
<protein>
    <submittedName>
        <fullName evidence="3">Uncharacterized protein</fullName>
    </submittedName>
</protein>
<reference evidence="3 4" key="1">
    <citation type="submission" date="2016-10" db="EMBL/GenBank/DDBJ databases">
        <authorList>
            <person name="de Groot N.N."/>
        </authorList>
    </citation>
    <scope>NUCLEOTIDE SEQUENCE [LARGE SCALE GENOMIC DNA]</scope>
    <source>
        <strain evidence="3 4">DSM 44149</strain>
    </source>
</reference>
<accession>A0A1G9VIT1</accession>
<dbReference type="eggNOG" id="COG1835">
    <property type="taxonomic scope" value="Bacteria"/>
</dbReference>
<feature type="transmembrane region" description="Helical" evidence="2">
    <location>
        <begin position="21"/>
        <end position="47"/>
    </location>
</feature>
<proteinExistence type="predicted"/>
<evidence type="ECO:0000313" key="3">
    <source>
        <dbReference type="EMBL" id="SDM71941.1"/>
    </source>
</evidence>
<sequence>MADAVRLDHRTSSRLWFVDHLWVLLTALVVLHHTAITYSGIGLWYYTEKSTDGAVALGLTFFALINQAWFMGAFFLLAGHFTPGWTPSPSPDELARHGGPERGVHGAR</sequence>
<evidence type="ECO:0000313" key="4">
    <source>
        <dbReference type="Proteomes" id="UP000183376"/>
    </source>
</evidence>
<dbReference type="RefSeq" id="WP_156050909.1">
    <property type="nucleotide sequence ID" value="NZ_JOEF01000007.1"/>
</dbReference>
<dbReference type="STRING" id="211114.SAMN04489726_3057"/>
<evidence type="ECO:0000256" key="2">
    <source>
        <dbReference type="SAM" id="Phobius"/>
    </source>
</evidence>
<feature type="transmembrane region" description="Helical" evidence="2">
    <location>
        <begin position="53"/>
        <end position="78"/>
    </location>
</feature>
<name>A0A1G9VIT1_ALLAB</name>